<proteinExistence type="predicted"/>
<feature type="region of interest" description="Disordered" evidence="2">
    <location>
        <begin position="87"/>
        <end position="128"/>
    </location>
</feature>
<dbReference type="AlphaFoldDB" id="A0A1L0B477"/>
<feature type="compositionally biased region" description="Basic and acidic residues" evidence="2">
    <location>
        <begin position="837"/>
        <end position="850"/>
    </location>
</feature>
<feature type="compositionally biased region" description="Basic residues" evidence="2">
    <location>
        <begin position="11"/>
        <end position="22"/>
    </location>
</feature>
<feature type="compositionally biased region" description="Polar residues" evidence="2">
    <location>
        <begin position="1"/>
        <end position="10"/>
    </location>
</feature>
<gene>
    <name evidence="3" type="ORF">HGUI_02027</name>
</gene>
<feature type="coiled-coil region" evidence="1">
    <location>
        <begin position="240"/>
        <end position="469"/>
    </location>
</feature>
<accession>A0A1L0B477</accession>
<dbReference type="VEuPathDB" id="FungiDB:HGUI_02027"/>
<feature type="region of interest" description="Disordered" evidence="2">
    <location>
        <begin position="821"/>
        <end position="858"/>
    </location>
</feature>
<evidence type="ECO:0000256" key="2">
    <source>
        <dbReference type="SAM" id="MobiDB-lite"/>
    </source>
</evidence>
<dbReference type="OrthoDB" id="10255522at2759"/>
<feature type="region of interest" description="Disordered" evidence="2">
    <location>
        <begin position="1"/>
        <end position="51"/>
    </location>
</feature>
<reference evidence="4" key="1">
    <citation type="submission" date="2016-11" db="EMBL/GenBank/DDBJ databases">
        <authorList>
            <person name="Guldener U."/>
        </authorList>
    </citation>
    <scope>NUCLEOTIDE SEQUENCE [LARGE SCALE GENOMIC DNA]</scope>
</reference>
<feature type="coiled-coil region" evidence="1">
    <location>
        <begin position="687"/>
        <end position="803"/>
    </location>
</feature>
<evidence type="ECO:0000256" key="1">
    <source>
        <dbReference type="SAM" id="Coils"/>
    </source>
</evidence>
<evidence type="ECO:0000313" key="3">
    <source>
        <dbReference type="EMBL" id="SGZ39827.1"/>
    </source>
</evidence>
<dbReference type="EMBL" id="FQNF01000032">
    <property type="protein sequence ID" value="SGZ39827.1"/>
    <property type="molecule type" value="Genomic_DNA"/>
</dbReference>
<name>A0A1L0B477_9ASCO</name>
<dbReference type="Proteomes" id="UP000183365">
    <property type="component" value="Unassembled WGS sequence"/>
</dbReference>
<protein>
    <submittedName>
        <fullName evidence="3">Uncharacterized protein</fullName>
    </submittedName>
</protein>
<keyword evidence="4" id="KW-1185">Reference proteome</keyword>
<evidence type="ECO:0000313" key="4">
    <source>
        <dbReference type="Proteomes" id="UP000183365"/>
    </source>
</evidence>
<organism evidence="3 4">
    <name type="scientific">Hanseniaspora guilliermondii</name>
    <dbReference type="NCBI Taxonomy" id="56406"/>
    <lineage>
        <taxon>Eukaryota</taxon>
        <taxon>Fungi</taxon>
        <taxon>Dikarya</taxon>
        <taxon>Ascomycota</taxon>
        <taxon>Saccharomycotina</taxon>
        <taxon>Saccharomycetes</taxon>
        <taxon>Saccharomycodales</taxon>
        <taxon>Saccharomycodaceae</taxon>
        <taxon>Hanseniaspora</taxon>
    </lineage>
</organism>
<sequence>MNTQEGSTPRSRLKARKGRRSTFFKLSGGHDSALVNENGSDGISNPIGDLGHPSRVVLTNNENLNSDEAINHTEVGDKKSIQQEFQLNPNFSENSNKRKLDQSNDESPDMDQINNQSSKRKRVSQKRVLSDDVGSALANLDDEDSDQDVANAQGIHSIEYADTHSVIKNRNLDKVKDDLDLKSNRRMDHDTISKDSTNHLIELQRLKSLNENLLVKYSILVEEQKQNGFGNADESRLEELAKFKLKCRDLTIELNNLKDEYKKIKEDHERDGSSSVSNDIINSLEAKVQDLISKNKKLDSLVVELTNERNLYKEESENQQYQKDALERNKNELLVKMKTLEEKVNEMNTKVKEKDDKLDDINIENESLKSEMKTYKTSLERTNNQMTTLKDEATKVSKLEEELKGKNQTIDELRDRIDDLEIDLKRLNSSINNKKDKLTFEIEELNKDLKESKDKLKMKLNEIDDLKNRYSEMDFEKNIQISKLEKALETERGKVIEDEEYVLKLKDQVKKYNATSYELSELKTDNELLRVRLDKVMKSLDESKQDREILESECQSLKDEIQRMKAKELLFNETAVDTTELNELREENQELKSELEKHKKKTGDYNRNYVQDVEILEEKLKHASNKLSQSMKECMRLEDELSNVVDEKNALKKKLEKVDYQASSKVESLIEENNMLKLDMSKFSKTALKYQNESSQLKTDMNILQKKLKQVTKENDMMERQMHQLNEKKDFEVKKIKKQYIQELRNLQEENLSLTENLNIFRNSLGSQSRKYGSGTQERDMMIKNLQEQLKFFKDKYEGEVDKNRDLQTMNEHYRKLVNQSTKELRLGRQQPSYKNGRMDEDETKRDKYRYTSSEFDF</sequence>
<feature type="coiled-coil region" evidence="1">
    <location>
        <begin position="533"/>
        <end position="654"/>
    </location>
</feature>
<keyword evidence="1" id="KW-0175">Coiled coil</keyword>
<dbReference type="Gene3D" id="1.10.287.1490">
    <property type="match status" value="1"/>
</dbReference>